<comment type="caution">
    <text evidence="2">The sequence shown here is derived from an EMBL/GenBank/DDBJ whole genome shotgun (WGS) entry which is preliminary data.</text>
</comment>
<evidence type="ECO:0000313" key="2">
    <source>
        <dbReference type="EMBL" id="VEL30090.1"/>
    </source>
</evidence>
<organism evidence="2 3">
    <name type="scientific">Protopolystoma xenopodis</name>
    <dbReference type="NCBI Taxonomy" id="117903"/>
    <lineage>
        <taxon>Eukaryota</taxon>
        <taxon>Metazoa</taxon>
        <taxon>Spiralia</taxon>
        <taxon>Lophotrochozoa</taxon>
        <taxon>Platyhelminthes</taxon>
        <taxon>Monogenea</taxon>
        <taxon>Polyopisthocotylea</taxon>
        <taxon>Polystomatidea</taxon>
        <taxon>Polystomatidae</taxon>
        <taxon>Protopolystoma</taxon>
    </lineage>
</organism>
<sequence length="93" mass="10546">MPSSLFHPLLPPDEVSADLTASREQTSSAQLQATRMDEALSETRQEAEKRERELCAYLAHLESKNSLVTSLLDIVQERANELQDEFDRYVPPT</sequence>
<protein>
    <submittedName>
        <fullName evidence="2">Uncharacterized protein</fullName>
    </submittedName>
</protein>
<feature type="region of interest" description="Disordered" evidence="1">
    <location>
        <begin position="1"/>
        <end position="33"/>
    </location>
</feature>
<feature type="compositionally biased region" description="Polar residues" evidence="1">
    <location>
        <begin position="22"/>
        <end position="33"/>
    </location>
</feature>
<dbReference type="AlphaFoldDB" id="A0A3S5CRB7"/>
<dbReference type="Proteomes" id="UP000784294">
    <property type="component" value="Unassembled WGS sequence"/>
</dbReference>
<proteinExistence type="predicted"/>
<dbReference type="EMBL" id="CAAALY010109309">
    <property type="protein sequence ID" value="VEL30090.1"/>
    <property type="molecule type" value="Genomic_DNA"/>
</dbReference>
<keyword evidence="3" id="KW-1185">Reference proteome</keyword>
<evidence type="ECO:0000256" key="1">
    <source>
        <dbReference type="SAM" id="MobiDB-lite"/>
    </source>
</evidence>
<evidence type="ECO:0000313" key="3">
    <source>
        <dbReference type="Proteomes" id="UP000784294"/>
    </source>
</evidence>
<name>A0A3S5CRB7_9PLAT</name>
<accession>A0A3S5CRB7</accession>
<reference evidence="2" key="1">
    <citation type="submission" date="2018-11" db="EMBL/GenBank/DDBJ databases">
        <authorList>
            <consortium name="Pathogen Informatics"/>
        </authorList>
    </citation>
    <scope>NUCLEOTIDE SEQUENCE</scope>
</reference>
<gene>
    <name evidence="2" type="ORF">PXEA_LOCUS23530</name>
</gene>